<proteinExistence type="predicted"/>
<gene>
    <name evidence="2" type="ORF">Pan153_19280</name>
</gene>
<evidence type="ECO:0000256" key="1">
    <source>
        <dbReference type="SAM" id="Phobius"/>
    </source>
</evidence>
<feature type="transmembrane region" description="Helical" evidence="1">
    <location>
        <begin position="29"/>
        <end position="46"/>
    </location>
</feature>
<keyword evidence="1" id="KW-1133">Transmembrane helix</keyword>
<dbReference type="Proteomes" id="UP000320839">
    <property type="component" value="Chromosome"/>
</dbReference>
<name>A0A518FLR4_9PLAN</name>
<evidence type="ECO:0000313" key="2">
    <source>
        <dbReference type="EMBL" id="QDV17293.1"/>
    </source>
</evidence>
<keyword evidence="1" id="KW-0812">Transmembrane</keyword>
<sequence>MSAPSTDPGESYSGPRVLKSDPKLTPRQIVVNVLVCGAFVVFWLVWTGTWPLPRGEENSDQASEFLKQEFPDRALQPDAHEDSTGPVAALFYLIQSGDAPDATKAVQFATEQNLGYASPYVIERLESDSPSLRQAARQFLHKMAGQDLGPDPQPWQAWWRDPPRRLLGIVTVGHHLTQVGIPIVGGLLGVLLLSIGIKRQEPGLSTIGTLLLAVGWFLIFSTAGMLLVGSVNTVTFGGTEILYYTDHGVVEGLSDARAGGMPLFLMLCLLFVAAPLIVLVGVFVIYQWWKSLWE</sequence>
<feature type="transmembrane region" description="Helical" evidence="1">
    <location>
        <begin position="263"/>
        <end position="289"/>
    </location>
</feature>
<feature type="transmembrane region" description="Helical" evidence="1">
    <location>
        <begin position="179"/>
        <end position="197"/>
    </location>
</feature>
<feature type="transmembrane region" description="Helical" evidence="1">
    <location>
        <begin position="209"/>
        <end position="228"/>
    </location>
</feature>
<protein>
    <submittedName>
        <fullName evidence="2">Uncharacterized protein</fullName>
    </submittedName>
</protein>
<organism evidence="2 3">
    <name type="scientific">Gimesia panareensis</name>
    <dbReference type="NCBI Taxonomy" id="2527978"/>
    <lineage>
        <taxon>Bacteria</taxon>
        <taxon>Pseudomonadati</taxon>
        <taxon>Planctomycetota</taxon>
        <taxon>Planctomycetia</taxon>
        <taxon>Planctomycetales</taxon>
        <taxon>Planctomycetaceae</taxon>
        <taxon>Gimesia</taxon>
    </lineage>
</organism>
<evidence type="ECO:0000313" key="3">
    <source>
        <dbReference type="Proteomes" id="UP000320839"/>
    </source>
</evidence>
<dbReference type="AlphaFoldDB" id="A0A518FLR4"/>
<dbReference type="EMBL" id="CP036317">
    <property type="protein sequence ID" value="QDV17293.1"/>
    <property type="molecule type" value="Genomic_DNA"/>
</dbReference>
<accession>A0A518FLR4</accession>
<dbReference type="RefSeq" id="WP_145455347.1">
    <property type="nucleotide sequence ID" value="NZ_CP036317.1"/>
</dbReference>
<keyword evidence="1" id="KW-0472">Membrane</keyword>
<reference evidence="2 3" key="1">
    <citation type="submission" date="2019-02" db="EMBL/GenBank/DDBJ databases">
        <title>Deep-cultivation of Planctomycetes and their phenomic and genomic characterization uncovers novel biology.</title>
        <authorList>
            <person name="Wiegand S."/>
            <person name="Jogler M."/>
            <person name="Boedeker C."/>
            <person name="Pinto D."/>
            <person name="Vollmers J."/>
            <person name="Rivas-Marin E."/>
            <person name="Kohn T."/>
            <person name="Peeters S.H."/>
            <person name="Heuer A."/>
            <person name="Rast P."/>
            <person name="Oberbeckmann S."/>
            <person name="Bunk B."/>
            <person name="Jeske O."/>
            <person name="Meyerdierks A."/>
            <person name="Storesund J.E."/>
            <person name="Kallscheuer N."/>
            <person name="Luecker S."/>
            <person name="Lage O.M."/>
            <person name="Pohl T."/>
            <person name="Merkel B.J."/>
            <person name="Hornburger P."/>
            <person name="Mueller R.-W."/>
            <person name="Bruemmer F."/>
            <person name="Labrenz M."/>
            <person name="Spormann A.M."/>
            <person name="Op den Camp H."/>
            <person name="Overmann J."/>
            <person name="Amann R."/>
            <person name="Jetten M.S.M."/>
            <person name="Mascher T."/>
            <person name="Medema M.H."/>
            <person name="Devos D.P."/>
            <person name="Kaster A.-K."/>
            <person name="Ovreas L."/>
            <person name="Rohde M."/>
            <person name="Galperin M.Y."/>
            <person name="Jogler C."/>
        </authorList>
    </citation>
    <scope>NUCLEOTIDE SEQUENCE [LARGE SCALE GENOMIC DNA]</scope>
    <source>
        <strain evidence="2 3">Pan153</strain>
    </source>
</reference>